<feature type="domain" description="TRNA-binding" evidence="4">
    <location>
        <begin position="28"/>
        <end position="139"/>
    </location>
</feature>
<dbReference type="InterPro" id="IPR002547">
    <property type="entry name" value="tRNA-bd_dom"/>
</dbReference>
<evidence type="ECO:0000313" key="5">
    <source>
        <dbReference type="EMBL" id="KAJ1725829.1"/>
    </source>
</evidence>
<dbReference type="Gene3D" id="2.40.50.140">
    <property type="entry name" value="Nucleic acid-binding proteins"/>
    <property type="match status" value="1"/>
</dbReference>
<dbReference type="PANTHER" id="PTHR11586:SF37">
    <property type="entry name" value="TRNA-BINDING DOMAIN-CONTAINING PROTEIN"/>
    <property type="match status" value="1"/>
</dbReference>
<dbReference type="PROSITE" id="PS50886">
    <property type="entry name" value="TRBD"/>
    <property type="match status" value="1"/>
</dbReference>
<dbReference type="Proteomes" id="UP001149813">
    <property type="component" value="Unassembled WGS sequence"/>
</dbReference>
<evidence type="ECO:0000256" key="1">
    <source>
        <dbReference type="ARBA" id="ARBA00022555"/>
    </source>
</evidence>
<dbReference type="GO" id="GO:0000049">
    <property type="term" value="F:tRNA binding"/>
    <property type="evidence" value="ECO:0007669"/>
    <property type="project" value="UniProtKB-UniRule"/>
</dbReference>
<evidence type="ECO:0000259" key="4">
    <source>
        <dbReference type="PROSITE" id="PS50886"/>
    </source>
</evidence>
<dbReference type="SUPFAM" id="SSF50249">
    <property type="entry name" value="Nucleic acid-binding proteins"/>
    <property type="match status" value="1"/>
</dbReference>
<accession>A0A9W8CU89</accession>
<name>A0A9W8CU89_9FUNG</name>
<reference evidence="5" key="1">
    <citation type="submission" date="2022-07" db="EMBL/GenBank/DDBJ databases">
        <title>Phylogenomic reconstructions and comparative analyses of Kickxellomycotina fungi.</title>
        <authorList>
            <person name="Reynolds N.K."/>
            <person name="Stajich J.E."/>
            <person name="Barry K."/>
            <person name="Grigoriev I.V."/>
            <person name="Crous P."/>
            <person name="Smith M.E."/>
        </authorList>
    </citation>
    <scope>NUCLEOTIDE SEQUENCE</scope>
    <source>
        <strain evidence="5">NBRC 32514</strain>
    </source>
</reference>
<proteinExistence type="predicted"/>
<dbReference type="PANTHER" id="PTHR11586">
    <property type="entry name" value="TRNA-AMINOACYLATION COFACTOR ARC1 FAMILY MEMBER"/>
    <property type="match status" value="1"/>
</dbReference>
<dbReference type="OrthoDB" id="19141at2759"/>
<gene>
    <name evidence="5" type="primary">ARC1_1</name>
    <name evidence="5" type="ORF">LPJ53_000090</name>
</gene>
<evidence type="ECO:0000313" key="6">
    <source>
        <dbReference type="Proteomes" id="UP001149813"/>
    </source>
</evidence>
<dbReference type="InterPro" id="IPR012340">
    <property type="entry name" value="NA-bd_OB-fold"/>
</dbReference>
<dbReference type="InterPro" id="IPR051270">
    <property type="entry name" value="Tyrosine-tRNA_ligase_regulator"/>
</dbReference>
<dbReference type="EMBL" id="JANBOJ010000001">
    <property type="protein sequence ID" value="KAJ1725829.1"/>
    <property type="molecule type" value="Genomic_DNA"/>
</dbReference>
<keyword evidence="2 3" id="KW-0694">RNA-binding</keyword>
<comment type="caution">
    <text evidence="5">The sequence shown here is derived from an EMBL/GenBank/DDBJ whole genome shotgun (WGS) entry which is preliminary data.</text>
</comment>
<keyword evidence="6" id="KW-1185">Reference proteome</keyword>
<dbReference type="AlphaFoldDB" id="A0A9W8CU89"/>
<evidence type="ECO:0000256" key="3">
    <source>
        <dbReference type="PROSITE-ProRule" id="PRU00209"/>
    </source>
</evidence>
<sequence>MPRIFVQQYRSKGILAGNETATASDIDPFDKVDLRVGVIERVGRHEAADSLYVLSIDLGEKQDEAAAPRTVVSGLVSYYSQEQLEGKRVVVLANMKARKLRGITSQGMLLAASSAGANGGISVEVLEACMAARAGDPVTLLGSNDTTESLGKKAPVKRQRMIDAFIEGLSLDSRVVSYRGKQLMAGGEAIATQSLQTGVIG</sequence>
<organism evidence="5 6">
    <name type="scientific">Coemansia erecta</name>
    <dbReference type="NCBI Taxonomy" id="147472"/>
    <lineage>
        <taxon>Eukaryota</taxon>
        <taxon>Fungi</taxon>
        <taxon>Fungi incertae sedis</taxon>
        <taxon>Zoopagomycota</taxon>
        <taxon>Kickxellomycotina</taxon>
        <taxon>Kickxellomycetes</taxon>
        <taxon>Kickxellales</taxon>
        <taxon>Kickxellaceae</taxon>
        <taxon>Coemansia</taxon>
    </lineage>
</organism>
<evidence type="ECO:0000256" key="2">
    <source>
        <dbReference type="ARBA" id="ARBA00022884"/>
    </source>
</evidence>
<protein>
    <submittedName>
        <fullName evidence="5">G4 quadruplex nucleic acid binding protein</fullName>
    </submittedName>
</protein>
<keyword evidence="1 3" id="KW-0820">tRNA-binding</keyword>
<dbReference type="Pfam" id="PF01588">
    <property type="entry name" value="tRNA_bind"/>
    <property type="match status" value="1"/>
</dbReference>